<dbReference type="InterPro" id="IPR002182">
    <property type="entry name" value="NB-ARC"/>
</dbReference>
<proteinExistence type="predicted"/>
<dbReference type="Proteomes" id="UP000277094">
    <property type="component" value="Unassembled WGS sequence"/>
</dbReference>
<protein>
    <submittedName>
        <fullName evidence="2">Adenylate/guanylate cyclase domain-containing protein</fullName>
    </submittedName>
</protein>
<dbReference type="AlphaFoldDB" id="A0A3N0DVG3"/>
<dbReference type="SUPFAM" id="SSF52540">
    <property type="entry name" value="P-loop containing nucleoside triphosphate hydrolases"/>
    <property type="match status" value="1"/>
</dbReference>
<gene>
    <name evidence="2" type="ORF">EFL95_11590</name>
</gene>
<sequence>MSHGGTRPLPEGRVALLFTDVQGSTALLHRLGDRFGDVLDEHDRVLRGVWDEYDGVEVDNEGDAFFVVFTDHARAVEAVTVAQQRLATADWPDGEQVKVRMALHSGEPRIRGRKYWGVDVHYAARLGSAAHGGQVLLSADMQSEVPLAPVQSLGLHGLKDFPAARRIFHLHREGAVAADFPPPRTLAAARSNLPTIDTRIIGRADVIADLSARLSGSDHLVTLIGPGGMGKTRTAVAVADSLAPEFPDGSAFVAMASLRHSSEVPEAIAEAIEEDLQGVDATTALAAHLKGRRLLLVLDNAEHLPDLAEVIAPLVSSSAGTRWLVTSQASLGLRAEVQVRLDSLTDDAAVELFLDRARARQPDFTVPDAERELLVGLCRELDGMPLALELAAARAPTVGLSRLAVALGADPERALGRGPADLPERQRGLQAALDWTISLLNDVEVLAYATCGSFAEAWSIDDLEMVMGQSAPDVWDALARLVDLALVVQRGDGRFTMPERVRRHATRVLEAREDEAPIRGRHVDLVLATVGRLIQHEKNFRFRAAMADLEDHLPEIQQALTWASTHDSSRYRMLLGTCGWCLSWFSRERPWLDDLIRFARADDPGDLAQARVWAFAGTAYSEVQNFDERRAWLRGALHRFQELDDHPWVCEVYLATFEFECTHGDQGAGLEALRIGHEYAENHDIPGYAHLFEDSGAIALVAAGDYVGAEARIRTWLDDSPFANWARAAATTYLGDCAWGQGRFAEAAAWYAEDLRGLPRSELGNSMLQVFAIATSCAGLGEDALAVELASGCARVSGDLQLKAGTAILPGGLDDSMKAAAERLTAGAVDAARARGGALDYDALIERALEIADQVSAGITVR</sequence>
<evidence type="ECO:0000313" key="3">
    <source>
        <dbReference type="Proteomes" id="UP000277094"/>
    </source>
</evidence>
<dbReference type="SUPFAM" id="SSF55073">
    <property type="entry name" value="Nucleotide cyclase"/>
    <property type="match status" value="1"/>
</dbReference>
<dbReference type="CDD" id="cd07302">
    <property type="entry name" value="CHD"/>
    <property type="match status" value="1"/>
</dbReference>
<dbReference type="EMBL" id="RJSG01000002">
    <property type="protein sequence ID" value="RNL79607.1"/>
    <property type="molecule type" value="Genomic_DNA"/>
</dbReference>
<dbReference type="Pfam" id="PF00211">
    <property type="entry name" value="Guanylate_cyc"/>
    <property type="match status" value="1"/>
</dbReference>
<reference evidence="2 3" key="1">
    <citation type="submission" date="2018-11" db="EMBL/GenBank/DDBJ databases">
        <authorList>
            <person name="Li F."/>
        </authorList>
    </citation>
    <scope>NUCLEOTIDE SEQUENCE [LARGE SCALE GENOMIC DNA]</scope>
    <source>
        <strain evidence="2 3">KIS18-7</strain>
    </source>
</reference>
<accession>A0A3N0DVG3</accession>
<dbReference type="GO" id="GO:0009190">
    <property type="term" value="P:cyclic nucleotide biosynthetic process"/>
    <property type="evidence" value="ECO:0007669"/>
    <property type="project" value="InterPro"/>
</dbReference>
<keyword evidence="3" id="KW-1185">Reference proteome</keyword>
<dbReference type="Pfam" id="PF00931">
    <property type="entry name" value="NB-ARC"/>
    <property type="match status" value="1"/>
</dbReference>
<dbReference type="PROSITE" id="PS50125">
    <property type="entry name" value="GUANYLATE_CYCLASE_2"/>
    <property type="match status" value="1"/>
</dbReference>
<dbReference type="GO" id="GO:0035556">
    <property type="term" value="P:intracellular signal transduction"/>
    <property type="evidence" value="ECO:0007669"/>
    <property type="project" value="InterPro"/>
</dbReference>
<dbReference type="InterPro" id="IPR029787">
    <property type="entry name" value="Nucleotide_cyclase"/>
</dbReference>
<dbReference type="Gene3D" id="3.30.70.1230">
    <property type="entry name" value="Nucleotide cyclase"/>
    <property type="match status" value="1"/>
</dbReference>
<dbReference type="Gene3D" id="1.25.40.10">
    <property type="entry name" value="Tetratricopeptide repeat domain"/>
    <property type="match status" value="1"/>
</dbReference>
<dbReference type="RefSeq" id="WP_123234110.1">
    <property type="nucleotide sequence ID" value="NZ_RJSG01000002.1"/>
</dbReference>
<name>A0A3N0DVG3_9ACTN</name>
<dbReference type="OrthoDB" id="3755432at2"/>
<dbReference type="PRINTS" id="PR00364">
    <property type="entry name" value="DISEASERSIST"/>
</dbReference>
<dbReference type="InterPro" id="IPR011990">
    <property type="entry name" value="TPR-like_helical_dom_sf"/>
</dbReference>
<dbReference type="Gene3D" id="3.40.50.300">
    <property type="entry name" value="P-loop containing nucleotide triphosphate hydrolases"/>
    <property type="match status" value="1"/>
</dbReference>
<dbReference type="PANTHER" id="PTHR47691:SF3">
    <property type="entry name" value="HTH-TYPE TRANSCRIPTIONAL REGULATOR RV0890C-RELATED"/>
    <property type="match status" value="1"/>
</dbReference>
<comment type="caution">
    <text evidence="2">The sequence shown here is derived from an EMBL/GenBank/DDBJ whole genome shotgun (WGS) entry which is preliminary data.</text>
</comment>
<dbReference type="GO" id="GO:0043531">
    <property type="term" value="F:ADP binding"/>
    <property type="evidence" value="ECO:0007669"/>
    <property type="project" value="InterPro"/>
</dbReference>
<dbReference type="GO" id="GO:0004016">
    <property type="term" value="F:adenylate cyclase activity"/>
    <property type="evidence" value="ECO:0007669"/>
    <property type="project" value="UniProtKB-ARBA"/>
</dbReference>
<dbReference type="InterPro" id="IPR001054">
    <property type="entry name" value="A/G_cyclase"/>
</dbReference>
<organism evidence="2 3">
    <name type="scientific">Nocardioides marmorisolisilvae</name>
    <dbReference type="NCBI Taxonomy" id="1542737"/>
    <lineage>
        <taxon>Bacteria</taxon>
        <taxon>Bacillati</taxon>
        <taxon>Actinomycetota</taxon>
        <taxon>Actinomycetes</taxon>
        <taxon>Propionibacteriales</taxon>
        <taxon>Nocardioidaceae</taxon>
        <taxon>Nocardioides</taxon>
    </lineage>
</organism>
<dbReference type="SMART" id="SM00044">
    <property type="entry name" value="CYCc"/>
    <property type="match status" value="1"/>
</dbReference>
<dbReference type="PANTHER" id="PTHR47691">
    <property type="entry name" value="REGULATOR-RELATED"/>
    <property type="match status" value="1"/>
</dbReference>
<dbReference type="InterPro" id="IPR027417">
    <property type="entry name" value="P-loop_NTPase"/>
</dbReference>
<evidence type="ECO:0000259" key="1">
    <source>
        <dbReference type="PROSITE" id="PS50125"/>
    </source>
</evidence>
<feature type="domain" description="Guanylate cyclase" evidence="1">
    <location>
        <begin position="15"/>
        <end position="127"/>
    </location>
</feature>
<evidence type="ECO:0000313" key="2">
    <source>
        <dbReference type="EMBL" id="RNL79607.1"/>
    </source>
</evidence>